<proteinExistence type="predicted"/>
<dbReference type="AlphaFoldDB" id="G0U7T9"/>
<dbReference type="VEuPathDB" id="TriTrypDB:TvY486_1009920"/>
<accession>G0U7T9</accession>
<organism evidence="1">
    <name type="scientific">Trypanosoma vivax (strain Y486)</name>
    <dbReference type="NCBI Taxonomy" id="1055687"/>
    <lineage>
        <taxon>Eukaryota</taxon>
        <taxon>Discoba</taxon>
        <taxon>Euglenozoa</taxon>
        <taxon>Kinetoplastea</taxon>
        <taxon>Metakinetoplastina</taxon>
        <taxon>Trypanosomatida</taxon>
        <taxon>Trypanosomatidae</taxon>
        <taxon>Trypanosoma</taxon>
        <taxon>Duttonella</taxon>
    </lineage>
</organism>
<gene>
    <name evidence="1" type="ORF">TVY486_1009920</name>
</gene>
<dbReference type="EMBL" id="HE573026">
    <property type="protein sequence ID" value="CCC51947.1"/>
    <property type="molecule type" value="Genomic_DNA"/>
</dbReference>
<protein>
    <submittedName>
        <fullName evidence="1">Uncharacterized protein</fullName>
    </submittedName>
</protein>
<reference evidence="1" key="1">
    <citation type="journal article" date="2012" name="Proc. Natl. Acad. Sci. U.S.A.">
        <title>Antigenic diversity is generated by distinct evolutionary mechanisms in African trypanosome species.</title>
        <authorList>
            <person name="Jackson A.P."/>
            <person name="Berry A."/>
            <person name="Aslett M."/>
            <person name="Allison H.C."/>
            <person name="Burton P."/>
            <person name="Vavrova-Anderson J."/>
            <person name="Brown R."/>
            <person name="Browne H."/>
            <person name="Corton N."/>
            <person name="Hauser H."/>
            <person name="Gamble J."/>
            <person name="Gilderthorp R."/>
            <person name="Marcello L."/>
            <person name="McQuillan J."/>
            <person name="Otto T.D."/>
            <person name="Quail M.A."/>
            <person name="Sanders M.J."/>
            <person name="van Tonder A."/>
            <person name="Ginger M.L."/>
            <person name="Field M.C."/>
            <person name="Barry J.D."/>
            <person name="Hertz-Fowler C."/>
            <person name="Berriman M."/>
        </authorList>
    </citation>
    <scope>NUCLEOTIDE SEQUENCE</scope>
    <source>
        <strain evidence="1">Y486</strain>
    </source>
</reference>
<evidence type="ECO:0000313" key="1">
    <source>
        <dbReference type="EMBL" id="CCC51947.1"/>
    </source>
</evidence>
<sequence length="178" mass="19263">MCFFTGTAAVASTRNTTGSCVTAFYTPVTLSPPFSPYAFCLFFFFLKLHLQFFKSVATSHRLCVCVHLLWSLRCFSYLKLVALANNLTLKFDGGSINRQWEGNLHILCAAENTVGGVLLNMALAEGEASAQGVCFDSCGCRGIVSLCVVPEPPVETTSWELWQRAAEVGVGGAEVCDV</sequence>
<name>G0U7T9_TRYVY</name>